<dbReference type="eggNOG" id="ENOG5032A3K">
    <property type="taxonomic scope" value="Bacteria"/>
</dbReference>
<evidence type="ECO:0000313" key="3">
    <source>
        <dbReference type="EMBL" id="ACU73582.1"/>
    </source>
</evidence>
<feature type="transmembrane region" description="Helical" evidence="2">
    <location>
        <begin position="12"/>
        <end position="35"/>
    </location>
</feature>
<feature type="transmembrane region" description="Helical" evidence="2">
    <location>
        <begin position="47"/>
        <end position="71"/>
    </location>
</feature>
<feature type="transmembrane region" description="Helical" evidence="2">
    <location>
        <begin position="278"/>
        <end position="299"/>
    </location>
</feature>
<evidence type="ECO:0000313" key="4">
    <source>
        <dbReference type="Proteomes" id="UP000000851"/>
    </source>
</evidence>
<feature type="compositionally biased region" description="Basic and acidic residues" evidence="1">
    <location>
        <begin position="315"/>
        <end position="325"/>
    </location>
</feature>
<dbReference type="HOGENOM" id="CLU_054199_0_0_11"/>
<feature type="region of interest" description="Disordered" evidence="1">
    <location>
        <begin position="306"/>
        <end position="325"/>
    </location>
</feature>
<protein>
    <submittedName>
        <fullName evidence="3">Uncharacterized protein</fullName>
    </submittedName>
</protein>
<organism evidence="3 4">
    <name type="scientific">Catenulispora acidiphila (strain DSM 44928 / JCM 14897 / NBRC 102108 / NRRL B-24433 / ID139908)</name>
    <dbReference type="NCBI Taxonomy" id="479433"/>
    <lineage>
        <taxon>Bacteria</taxon>
        <taxon>Bacillati</taxon>
        <taxon>Actinomycetota</taxon>
        <taxon>Actinomycetes</taxon>
        <taxon>Catenulisporales</taxon>
        <taxon>Catenulisporaceae</taxon>
        <taxon>Catenulispora</taxon>
    </lineage>
</organism>
<feature type="transmembrane region" description="Helical" evidence="2">
    <location>
        <begin position="128"/>
        <end position="150"/>
    </location>
</feature>
<keyword evidence="2" id="KW-0472">Membrane</keyword>
<dbReference type="RefSeq" id="WP_015793311.1">
    <property type="nucleotide sequence ID" value="NC_013131.1"/>
</dbReference>
<dbReference type="KEGG" id="cai:Caci_4721"/>
<accession>C7PZR7</accession>
<keyword evidence="2" id="KW-1133">Transmembrane helix</keyword>
<name>C7PZR7_CATAD</name>
<feature type="transmembrane region" description="Helical" evidence="2">
    <location>
        <begin position="83"/>
        <end position="108"/>
    </location>
</feature>
<keyword evidence="2" id="KW-0812">Transmembrane</keyword>
<dbReference type="InParanoid" id="C7PZR7"/>
<feature type="transmembrane region" description="Helical" evidence="2">
    <location>
        <begin position="239"/>
        <end position="266"/>
    </location>
</feature>
<keyword evidence="4" id="KW-1185">Reference proteome</keyword>
<reference evidence="3 4" key="1">
    <citation type="journal article" date="2009" name="Stand. Genomic Sci.">
        <title>Complete genome sequence of Catenulispora acidiphila type strain (ID 139908).</title>
        <authorList>
            <person name="Copeland A."/>
            <person name="Lapidus A."/>
            <person name="Glavina Del Rio T."/>
            <person name="Nolan M."/>
            <person name="Lucas S."/>
            <person name="Chen F."/>
            <person name="Tice H."/>
            <person name="Cheng J.F."/>
            <person name="Bruce D."/>
            <person name="Goodwin L."/>
            <person name="Pitluck S."/>
            <person name="Mikhailova N."/>
            <person name="Pati A."/>
            <person name="Ivanova N."/>
            <person name="Mavromatis K."/>
            <person name="Chen A."/>
            <person name="Palaniappan K."/>
            <person name="Chain P."/>
            <person name="Land M."/>
            <person name="Hauser L."/>
            <person name="Chang Y.J."/>
            <person name="Jeffries C.D."/>
            <person name="Chertkov O."/>
            <person name="Brettin T."/>
            <person name="Detter J.C."/>
            <person name="Han C."/>
            <person name="Ali Z."/>
            <person name="Tindall B.J."/>
            <person name="Goker M."/>
            <person name="Bristow J."/>
            <person name="Eisen J.A."/>
            <person name="Markowitz V."/>
            <person name="Hugenholtz P."/>
            <person name="Kyrpides N.C."/>
            <person name="Klenk H.P."/>
        </authorList>
    </citation>
    <scope>NUCLEOTIDE SEQUENCE [LARGE SCALE GENOMIC DNA]</scope>
    <source>
        <strain evidence="4">DSM 44928 / JCM 14897 / NBRC 102108 / NRRL B-24433 / ID139908</strain>
    </source>
</reference>
<dbReference type="OrthoDB" id="3402897at2"/>
<proteinExistence type="predicted"/>
<sequence>MEMWDRIGRFAAYAAALALAPYVVIKASWVLGSLVGALPIGAGFNTAGWVVLNTVTIGMASAGILVALSLVRPWGLRVPGRPLVLCAWLAVGFLVPMLPYAMLSSLFTHAADVKPKSSNDATMPGWEAALIEIGFVGMGLGLALGLPAYLRRRWPATFAGRVDPADPRRLRAAVLGTAAVGVFWLTWAVGSDLGVTHVGEADASWRALYAVDGTWSLIAGAATYALWTRERTKTPRWLLVAAAWIGSGSLFAWSGWKLAITLYLMIARPADISLPENLAVAAVVHVVAIASGATLARALMRGVVRSSSPGPLEHSSPDSLEHTAP</sequence>
<gene>
    <name evidence="3" type="ordered locus">Caci_4721</name>
</gene>
<feature type="transmembrane region" description="Helical" evidence="2">
    <location>
        <begin position="170"/>
        <end position="187"/>
    </location>
</feature>
<dbReference type="AlphaFoldDB" id="C7PZR7"/>
<evidence type="ECO:0000256" key="2">
    <source>
        <dbReference type="SAM" id="Phobius"/>
    </source>
</evidence>
<dbReference type="EMBL" id="CP001700">
    <property type="protein sequence ID" value="ACU73582.1"/>
    <property type="molecule type" value="Genomic_DNA"/>
</dbReference>
<dbReference type="Proteomes" id="UP000000851">
    <property type="component" value="Chromosome"/>
</dbReference>
<evidence type="ECO:0000256" key="1">
    <source>
        <dbReference type="SAM" id="MobiDB-lite"/>
    </source>
</evidence>
<feature type="transmembrane region" description="Helical" evidence="2">
    <location>
        <begin position="207"/>
        <end position="227"/>
    </location>
</feature>